<evidence type="ECO:0000313" key="7">
    <source>
        <dbReference type="EMBL" id="MBC8627152.1"/>
    </source>
</evidence>
<keyword evidence="5" id="KW-0627">Porphyrin biosynthesis</keyword>
<dbReference type="NCBIfam" id="TIGR01470">
    <property type="entry name" value="cysG_Nterm"/>
    <property type="match status" value="1"/>
</dbReference>
<dbReference type="PANTHER" id="PTHR35330:SF1">
    <property type="entry name" value="SIROHEME BIOSYNTHESIS PROTEIN MET8"/>
    <property type="match status" value="1"/>
</dbReference>
<evidence type="ECO:0000256" key="3">
    <source>
        <dbReference type="ARBA" id="ARBA00023002"/>
    </source>
</evidence>
<dbReference type="EMBL" id="JACRTP010000001">
    <property type="protein sequence ID" value="MBC8627152.1"/>
    <property type="molecule type" value="Genomic_DNA"/>
</dbReference>
<dbReference type="RefSeq" id="WP_022303016.1">
    <property type="nucleotide sequence ID" value="NZ_JACRTP010000001.1"/>
</dbReference>
<accession>A0ABR7P789</accession>
<reference evidence="7 8" key="1">
    <citation type="submission" date="2020-08" db="EMBL/GenBank/DDBJ databases">
        <title>Genome public.</title>
        <authorList>
            <person name="Liu C."/>
            <person name="Sun Q."/>
        </authorList>
    </citation>
    <scope>NUCLEOTIDE SEQUENCE [LARGE SCALE GENOMIC DNA]</scope>
    <source>
        <strain evidence="7 8">3_YM_SP_D4_24.mj</strain>
    </source>
</reference>
<comment type="pathway">
    <text evidence="1">Porphyrin-containing compound metabolism; siroheme biosynthesis; sirohydrochlorin from precorrin-2: step 1/1.</text>
</comment>
<name>A0ABR7P789_9FIRM</name>
<dbReference type="EC" id="1.3.1.76" evidence="2"/>
<protein>
    <recommendedName>
        <fullName evidence="2">precorrin-2 dehydrogenase</fullName>
        <ecNumber evidence="2">1.3.1.76</ecNumber>
    </recommendedName>
</protein>
<keyword evidence="4" id="KW-0520">NAD</keyword>
<dbReference type="Pfam" id="PF13241">
    <property type="entry name" value="NAD_binding_7"/>
    <property type="match status" value="1"/>
</dbReference>
<keyword evidence="8" id="KW-1185">Reference proteome</keyword>
<evidence type="ECO:0000256" key="2">
    <source>
        <dbReference type="ARBA" id="ARBA00012400"/>
    </source>
</evidence>
<dbReference type="InterPro" id="IPR028161">
    <property type="entry name" value="Met8-like"/>
</dbReference>
<evidence type="ECO:0000256" key="1">
    <source>
        <dbReference type="ARBA" id="ARBA00005010"/>
    </source>
</evidence>
<keyword evidence="3" id="KW-0560">Oxidoreductase</keyword>
<comment type="caution">
    <text evidence="7">The sequence shown here is derived from an EMBL/GenBank/DDBJ whole genome shotgun (WGS) entry which is preliminary data.</text>
</comment>
<gene>
    <name evidence="7" type="ORF">H8712_00670</name>
</gene>
<dbReference type="Gene3D" id="3.40.50.720">
    <property type="entry name" value="NAD(P)-binding Rossmann-like Domain"/>
    <property type="match status" value="1"/>
</dbReference>
<proteinExistence type="predicted"/>
<evidence type="ECO:0000313" key="8">
    <source>
        <dbReference type="Proteomes" id="UP000661649"/>
    </source>
</evidence>
<dbReference type="PANTHER" id="PTHR35330">
    <property type="entry name" value="SIROHEME BIOSYNTHESIS PROTEIN MET8"/>
    <property type="match status" value="1"/>
</dbReference>
<organism evidence="7 8">
    <name type="scientific">Blautia stercoris</name>
    <dbReference type="NCBI Taxonomy" id="871664"/>
    <lineage>
        <taxon>Bacteria</taxon>
        <taxon>Bacillati</taxon>
        <taxon>Bacillota</taxon>
        <taxon>Clostridia</taxon>
        <taxon>Lachnospirales</taxon>
        <taxon>Lachnospiraceae</taxon>
        <taxon>Blautia</taxon>
    </lineage>
</organism>
<dbReference type="InterPro" id="IPR006367">
    <property type="entry name" value="Sirohaem_synthase_N"/>
</dbReference>
<dbReference type="SUPFAM" id="SSF51735">
    <property type="entry name" value="NAD(P)-binding Rossmann-fold domains"/>
    <property type="match status" value="1"/>
</dbReference>
<evidence type="ECO:0000256" key="4">
    <source>
        <dbReference type="ARBA" id="ARBA00023027"/>
    </source>
</evidence>
<evidence type="ECO:0000256" key="6">
    <source>
        <dbReference type="ARBA" id="ARBA00047561"/>
    </source>
</evidence>
<dbReference type="Proteomes" id="UP000661649">
    <property type="component" value="Unassembled WGS sequence"/>
</dbReference>
<sequence length="159" mass="18027">MKADEKKYFPMFVDLTQKKVTVIGAGNIAKRRIETLLSFAGTIEVIAPDACERIKELAKEGRLVWKEKEYDREDLYDADLVLSATNNEKVNNDVYSACKCLGISVNTASNRMKCDFYFPSILQKEETVIGLNSAGNPAKTKNVRKEMQKWIEEAGEKHE</sequence>
<evidence type="ECO:0000256" key="5">
    <source>
        <dbReference type="ARBA" id="ARBA00023244"/>
    </source>
</evidence>
<dbReference type="InterPro" id="IPR036291">
    <property type="entry name" value="NAD(P)-bd_dom_sf"/>
</dbReference>
<comment type="catalytic activity">
    <reaction evidence="6">
        <text>precorrin-2 + NAD(+) = sirohydrochlorin + NADH + 2 H(+)</text>
        <dbReference type="Rhea" id="RHEA:15613"/>
        <dbReference type="ChEBI" id="CHEBI:15378"/>
        <dbReference type="ChEBI" id="CHEBI:57540"/>
        <dbReference type="ChEBI" id="CHEBI:57945"/>
        <dbReference type="ChEBI" id="CHEBI:58351"/>
        <dbReference type="ChEBI" id="CHEBI:58827"/>
        <dbReference type="EC" id="1.3.1.76"/>
    </reaction>
</comment>